<dbReference type="EMBL" id="CYZN01000008">
    <property type="protein sequence ID" value="CUN92825.1"/>
    <property type="molecule type" value="Genomic_DNA"/>
</dbReference>
<dbReference type="Proteomes" id="UP000095431">
    <property type="component" value="Unassembled WGS sequence"/>
</dbReference>
<sequence length="379" mass="42670">MQEISGSLSEVIRAYSDHNLLVPAATDVQLNPFYKYHVEEVAVDLSENSGDIFKVGSVKTGKTDSKGNDIWQDTYSLSKPLLNKLAMAAGIQFNPHQTYGRRIDNITYRAQAQGAMRKADGTYRSEVDQKEICLEDEEDKYRTEFSDKAVKGITDKKAANAAAEIFKGSWVDTKDKWGKKVKAYVIDEADRERYVERSVKVNMALLKKTWAEKAMTGAKLRVIRALLGTKGSYTKDELKKNFAIPTVIFSPDYSDPQVRQAMLMQGMNSVNNMFGMPQIEVKNVDFATDSNIIDEGDLDNPAFTSELPDEDMGEIQQEAFAQPEQEEPNEPDPQPEEDRTADFQCSRCGTIINEKVYEYSINKFGEPLCIKCQRGGGRR</sequence>
<accession>A0A174AZK8</accession>
<proteinExistence type="predicted"/>
<name>A0A174AZK8_9FIRM</name>
<dbReference type="RefSeq" id="WP_055200056.1">
    <property type="nucleotide sequence ID" value="NZ_BTHH01000009.1"/>
</dbReference>
<evidence type="ECO:0000313" key="3">
    <source>
        <dbReference type="Proteomes" id="UP000095431"/>
    </source>
</evidence>
<organism evidence="2 3">
    <name type="scientific">Blautia wexlerae</name>
    <dbReference type="NCBI Taxonomy" id="418240"/>
    <lineage>
        <taxon>Bacteria</taxon>
        <taxon>Bacillati</taxon>
        <taxon>Bacillota</taxon>
        <taxon>Clostridia</taxon>
        <taxon>Lachnospirales</taxon>
        <taxon>Lachnospiraceae</taxon>
        <taxon>Blautia</taxon>
    </lineage>
</organism>
<dbReference type="AlphaFoldDB" id="A0A174AZK8"/>
<gene>
    <name evidence="2" type="ORF">ERS852478_01398</name>
</gene>
<evidence type="ECO:0000256" key="1">
    <source>
        <dbReference type="SAM" id="MobiDB-lite"/>
    </source>
</evidence>
<reference evidence="2 3" key="1">
    <citation type="submission" date="2015-09" db="EMBL/GenBank/DDBJ databases">
        <authorList>
            <consortium name="Pathogen Informatics"/>
        </authorList>
    </citation>
    <scope>NUCLEOTIDE SEQUENCE [LARGE SCALE GENOMIC DNA]</scope>
    <source>
        <strain evidence="2 3">2789STDY5834863</strain>
    </source>
</reference>
<evidence type="ECO:0000313" key="2">
    <source>
        <dbReference type="EMBL" id="CUN92825.1"/>
    </source>
</evidence>
<protein>
    <submittedName>
        <fullName evidence="2">Uncharacterized protein</fullName>
    </submittedName>
</protein>
<feature type="region of interest" description="Disordered" evidence="1">
    <location>
        <begin position="320"/>
        <end position="343"/>
    </location>
</feature>
<feature type="compositionally biased region" description="Acidic residues" evidence="1">
    <location>
        <begin position="324"/>
        <end position="335"/>
    </location>
</feature>